<dbReference type="InterPro" id="IPR037401">
    <property type="entry name" value="SnoaL-like"/>
</dbReference>
<accession>A0ABV9NFL0</accession>
<sequence length="136" mass="15056">MARSQSIELVGGYYAAFNAGDWEGMLARLSDDVVHDINQGERQTGVAAFRAFLAHMERCYAEQLRDIVVMASDDGSRASAEFVVHGTYKATDEGLPPARGQTYVLPAGAFFEIRDGRIARVTNYYNLGDWTRQVEG</sequence>
<dbReference type="Gene3D" id="3.10.450.50">
    <property type="match status" value="1"/>
</dbReference>
<dbReference type="InterPro" id="IPR011721">
    <property type="entry name" value="CHP02096"/>
</dbReference>
<reference evidence="3" key="1">
    <citation type="journal article" date="2019" name="Int. J. Syst. Evol. Microbiol.">
        <title>The Global Catalogue of Microorganisms (GCM) 10K type strain sequencing project: providing services to taxonomists for standard genome sequencing and annotation.</title>
        <authorList>
            <consortium name="The Broad Institute Genomics Platform"/>
            <consortium name="The Broad Institute Genome Sequencing Center for Infectious Disease"/>
            <person name="Wu L."/>
            <person name="Ma J."/>
        </authorList>
    </citation>
    <scope>NUCLEOTIDE SEQUENCE [LARGE SCALE GENOMIC DNA]</scope>
    <source>
        <strain evidence="3">CGMCC 1.13574</strain>
    </source>
</reference>
<organism evidence="2 3">
    <name type="scientific">Coralloluteibacterium thermophilum</name>
    <dbReference type="NCBI Taxonomy" id="2707049"/>
    <lineage>
        <taxon>Bacteria</taxon>
        <taxon>Pseudomonadati</taxon>
        <taxon>Pseudomonadota</taxon>
        <taxon>Gammaproteobacteria</taxon>
        <taxon>Lysobacterales</taxon>
        <taxon>Lysobacteraceae</taxon>
        <taxon>Coralloluteibacterium</taxon>
    </lineage>
</organism>
<evidence type="ECO:0000259" key="1">
    <source>
        <dbReference type="Pfam" id="PF12680"/>
    </source>
</evidence>
<proteinExistence type="predicted"/>
<keyword evidence="2" id="KW-0413">Isomerase</keyword>
<keyword evidence="3" id="KW-1185">Reference proteome</keyword>
<dbReference type="GO" id="GO:0016853">
    <property type="term" value="F:isomerase activity"/>
    <property type="evidence" value="ECO:0007669"/>
    <property type="project" value="UniProtKB-KW"/>
</dbReference>
<evidence type="ECO:0000313" key="2">
    <source>
        <dbReference type="EMBL" id="MFC4727162.1"/>
    </source>
</evidence>
<dbReference type="InterPro" id="IPR032710">
    <property type="entry name" value="NTF2-like_dom_sf"/>
</dbReference>
<feature type="domain" description="SnoaL-like" evidence="1">
    <location>
        <begin position="12"/>
        <end position="121"/>
    </location>
</feature>
<evidence type="ECO:0000313" key="3">
    <source>
        <dbReference type="Proteomes" id="UP001595892"/>
    </source>
</evidence>
<name>A0ABV9NFL0_9GAMM</name>
<dbReference type="RefSeq" id="WP_377003177.1">
    <property type="nucleotide sequence ID" value="NZ_JBHSGG010000004.1"/>
</dbReference>
<gene>
    <name evidence="2" type="ORF">ACFO3Q_03130</name>
</gene>
<dbReference type="SUPFAM" id="SSF54427">
    <property type="entry name" value="NTF2-like"/>
    <property type="match status" value="1"/>
</dbReference>
<comment type="caution">
    <text evidence="2">The sequence shown here is derived from an EMBL/GenBank/DDBJ whole genome shotgun (WGS) entry which is preliminary data.</text>
</comment>
<dbReference type="NCBIfam" id="TIGR02096">
    <property type="entry name" value="ketosteroid isomerase-related protein"/>
    <property type="match status" value="1"/>
</dbReference>
<dbReference type="EMBL" id="JBHSGG010000004">
    <property type="protein sequence ID" value="MFC4727162.1"/>
    <property type="molecule type" value="Genomic_DNA"/>
</dbReference>
<dbReference type="Proteomes" id="UP001595892">
    <property type="component" value="Unassembled WGS sequence"/>
</dbReference>
<dbReference type="Pfam" id="PF12680">
    <property type="entry name" value="SnoaL_2"/>
    <property type="match status" value="1"/>
</dbReference>
<protein>
    <submittedName>
        <fullName evidence="2">Ketosteroid isomerase-related protein</fullName>
    </submittedName>
</protein>